<evidence type="ECO:0000313" key="3">
    <source>
        <dbReference type="Proteomes" id="UP000199589"/>
    </source>
</evidence>
<reference evidence="3" key="1">
    <citation type="submission" date="2016-10" db="EMBL/GenBank/DDBJ databases">
        <authorList>
            <person name="Varghese N."/>
            <person name="Submissions S."/>
        </authorList>
    </citation>
    <scope>NUCLEOTIDE SEQUENCE [LARGE SCALE GENOMIC DNA]</scope>
    <source>
        <strain evidence="3">DSM 16108</strain>
    </source>
</reference>
<name>A0A1I4BUZ5_9LACT</name>
<sequence length="606" mass="70510">MNKQTTIKNPIISTYIKDFIEKYEITSNKAKDEHSIFESYINDLILTLYGNDPNASFYDMETKTAFGIDGVAIFVADKFVKSIEDVDDVIQNTKRFEVEFYFSQSKTSDLFNRTEINDFFTGIRRFFNFENCEIPELKEFWETAKYIYTKASKFKQPPVLNTIFASLSPNDINLSDPHLKSAVDLGINDLVDLGMFNKVLEPQFLGLKRIMELHRKINSDLEIVVNMTKTPVTYPKDVTGKIKNGYYGLIKLEEFIKILTDEVSGKKILRKGIFDDNIRYYLGSEEKIDVNYNIKNQLLGKNSYLFGVLNNGITILGDEINLNSEEMTLVNYQIVNGCQTSNVIFEVLDELKQQEDVYIPARFIATNDEETKNDIIKATNSQTTLKPEQLAALAPIQKAIEEYYKSKRQNTGFKLYYERRTEQYRDENIPKTKIINIPFQIKSTSALFLNLPHEVSGQYGKVEKKTRGLLFNNESDFGFINVYYASGLTWYKTERFVLNNYDRKYRRARWHIMMLVRYLCCKNKIVSNKIDKISNKNSELIEKVMLDEVKSNEILDCAIQIINRCLLKQNPNLSIDEILQDRKLFERKETTDILLEYVENMESATN</sequence>
<dbReference type="OrthoDB" id="9806213at2"/>
<dbReference type="EMBL" id="FOSJ01000085">
    <property type="protein sequence ID" value="SFK72363.1"/>
    <property type="molecule type" value="Genomic_DNA"/>
</dbReference>
<dbReference type="AlphaFoldDB" id="A0A1I4BUZ5"/>
<proteinExistence type="predicted"/>
<organism evidence="2 3">
    <name type="scientific">Marinilactibacillus piezotolerans</name>
    <dbReference type="NCBI Taxonomy" id="258723"/>
    <lineage>
        <taxon>Bacteria</taxon>
        <taxon>Bacillati</taxon>
        <taxon>Bacillota</taxon>
        <taxon>Bacilli</taxon>
        <taxon>Lactobacillales</taxon>
        <taxon>Carnobacteriaceae</taxon>
        <taxon>Marinilactibacillus</taxon>
    </lineage>
</organism>
<gene>
    <name evidence="2" type="ORF">SAMN04488569_10854</name>
</gene>
<dbReference type="Proteomes" id="UP000199589">
    <property type="component" value="Unassembled WGS sequence"/>
</dbReference>
<feature type="domain" description="Abortive phage infection protein C-terminal" evidence="1">
    <location>
        <begin position="274"/>
        <end position="539"/>
    </location>
</feature>
<dbReference type="InterPro" id="IPR018891">
    <property type="entry name" value="AIPR_C"/>
</dbReference>
<protein>
    <submittedName>
        <fullName evidence="2">AIPR protein</fullName>
    </submittedName>
</protein>
<keyword evidence="3" id="KW-1185">Reference proteome</keyword>
<dbReference type="Pfam" id="PF10592">
    <property type="entry name" value="AIPR"/>
    <property type="match status" value="1"/>
</dbReference>
<evidence type="ECO:0000313" key="2">
    <source>
        <dbReference type="EMBL" id="SFK72363.1"/>
    </source>
</evidence>
<accession>A0A1I4BUZ5</accession>
<evidence type="ECO:0000259" key="1">
    <source>
        <dbReference type="Pfam" id="PF10592"/>
    </source>
</evidence>
<dbReference type="RefSeq" id="WP_091898744.1">
    <property type="nucleotide sequence ID" value="NZ_FOSJ01000085.1"/>
</dbReference>